<organism evidence="11">
    <name type="scientific">Auxenochlorella protothecoides</name>
    <name type="common">Green microalga</name>
    <name type="synonym">Chlorella protothecoides</name>
    <dbReference type="NCBI Taxonomy" id="3075"/>
    <lineage>
        <taxon>Eukaryota</taxon>
        <taxon>Viridiplantae</taxon>
        <taxon>Chlorophyta</taxon>
        <taxon>core chlorophytes</taxon>
        <taxon>Trebouxiophyceae</taxon>
        <taxon>Chlorellales</taxon>
        <taxon>Chlorellaceae</taxon>
        <taxon>Auxenochlorella</taxon>
    </lineage>
</organism>
<feature type="transmembrane region" description="Helical" evidence="9">
    <location>
        <begin position="433"/>
        <end position="451"/>
    </location>
</feature>
<name>A0A1D1ZS46_AUXPR</name>
<evidence type="ECO:0000256" key="2">
    <source>
        <dbReference type="ARBA" id="ARBA00010992"/>
    </source>
</evidence>
<dbReference type="PROSITE" id="PS50850">
    <property type="entry name" value="MFS"/>
    <property type="match status" value="1"/>
</dbReference>
<proteinExistence type="inferred from homology"/>
<dbReference type="SUPFAM" id="SSF103473">
    <property type="entry name" value="MFS general substrate transporter"/>
    <property type="match status" value="1"/>
</dbReference>
<feature type="transmembrane region" description="Helical" evidence="9">
    <location>
        <begin position="493"/>
        <end position="515"/>
    </location>
</feature>
<keyword evidence="6 9" id="KW-0472">Membrane</keyword>
<dbReference type="PROSITE" id="PS00216">
    <property type="entry name" value="SUGAR_TRANSPORT_1"/>
    <property type="match status" value="1"/>
</dbReference>
<feature type="transmembrane region" description="Helical" evidence="9">
    <location>
        <begin position="174"/>
        <end position="201"/>
    </location>
</feature>
<evidence type="ECO:0000259" key="10">
    <source>
        <dbReference type="PROSITE" id="PS50850"/>
    </source>
</evidence>
<dbReference type="GO" id="GO:0022857">
    <property type="term" value="F:transmembrane transporter activity"/>
    <property type="evidence" value="ECO:0007669"/>
    <property type="project" value="InterPro"/>
</dbReference>
<dbReference type="InterPro" id="IPR005829">
    <property type="entry name" value="Sugar_transporter_CS"/>
</dbReference>
<dbReference type="NCBIfam" id="TIGR00879">
    <property type="entry name" value="SP"/>
    <property type="match status" value="1"/>
</dbReference>
<dbReference type="GO" id="GO:0016020">
    <property type="term" value="C:membrane"/>
    <property type="evidence" value="ECO:0007669"/>
    <property type="project" value="UniProtKB-SubCell"/>
</dbReference>
<dbReference type="InterPro" id="IPR003663">
    <property type="entry name" value="Sugar/inositol_transpt"/>
</dbReference>
<dbReference type="PRINTS" id="PR00171">
    <property type="entry name" value="SUGRTRNSPORT"/>
</dbReference>
<dbReference type="InterPro" id="IPR050820">
    <property type="entry name" value="MFS_Sugar_Transporter"/>
</dbReference>
<comment type="subcellular location">
    <subcellularLocation>
        <location evidence="1">Membrane</location>
        <topology evidence="1">Multi-pass membrane protein</topology>
    </subcellularLocation>
</comment>
<feature type="transmembrane region" description="Helical" evidence="9">
    <location>
        <begin position="237"/>
        <end position="259"/>
    </location>
</feature>
<dbReference type="Gene3D" id="1.20.1250.20">
    <property type="entry name" value="MFS general substrate transporter like domains"/>
    <property type="match status" value="1"/>
</dbReference>
<evidence type="ECO:0000313" key="11">
    <source>
        <dbReference type="EMBL" id="JAT69671.1"/>
    </source>
</evidence>
<comment type="similarity">
    <text evidence="2 7">Belongs to the major facilitator superfamily. Sugar transporter (TC 2.A.1.1) family.</text>
</comment>
<dbReference type="GO" id="GO:1904659">
    <property type="term" value="P:D-glucose transmembrane transport"/>
    <property type="evidence" value="ECO:0007669"/>
    <property type="project" value="UniProtKB-ARBA"/>
</dbReference>
<evidence type="ECO:0000256" key="8">
    <source>
        <dbReference type="SAM" id="MobiDB-lite"/>
    </source>
</evidence>
<feature type="transmembrane region" description="Helical" evidence="9">
    <location>
        <begin position="213"/>
        <end position="231"/>
    </location>
</feature>
<feature type="region of interest" description="Disordered" evidence="8">
    <location>
        <begin position="87"/>
        <end position="109"/>
    </location>
</feature>
<feature type="transmembrane region" description="Helical" evidence="9">
    <location>
        <begin position="391"/>
        <end position="413"/>
    </location>
</feature>
<feature type="transmembrane region" description="Helical" evidence="9">
    <location>
        <begin position="527"/>
        <end position="546"/>
    </location>
</feature>
<dbReference type="InterPro" id="IPR005828">
    <property type="entry name" value="MFS_sugar_transport-like"/>
</dbReference>
<keyword evidence="3 7" id="KW-0813">Transport</keyword>
<accession>A0A1D1ZS46</accession>
<evidence type="ECO:0000256" key="7">
    <source>
        <dbReference type="RuleBase" id="RU003346"/>
    </source>
</evidence>
<feature type="transmembrane region" description="Helical" evidence="9">
    <location>
        <begin position="558"/>
        <end position="577"/>
    </location>
</feature>
<dbReference type="CDD" id="cd17362">
    <property type="entry name" value="MFS_GLUT10_12_Class3_like"/>
    <property type="match status" value="1"/>
</dbReference>
<evidence type="ECO:0000256" key="9">
    <source>
        <dbReference type="SAM" id="Phobius"/>
    </source>
</evidence>
<dbReference type="InterPro" id="IPR020846">
    <property type="entry name" value="MFS_dom"/>
</dbReference>
<keyword evidence="4 9" id="KW-0812">Transmembrane</keyword>
<dbReference type="Pfam" id="PF00083">
    <property type="entry name" value="Sugar_tr"/>
    <property type="match status" value="1"/>
</dbReference>
<evidence type="ECO:0000256" key="3">
    <source>
        <dbReference type="ARBA" id="ARBA00022448"/>
    </source>
</evidence>
<feature type="transmembrane region" description="Helical" evidence="9">
    <location>
        <begin position="271"/>
        <end position="293"/>
    </location>
</feature>
<dbReference type="PANTHER" id="PTHR48023:SF4">
    <property type="entry name" value="D-XYLOSE-PROTON SYMPORTER-LIKE 2"/>
    <property type="match status" value="1"/>
</dbReference>
<feature type="transmembrane region" description="Helical" evidence="9">
    <location>
        <begin position="299"/>
        <end position="320"/>
    </location>
</feature>
<feature type="transmembrane region" description="Helical" evidence="9">
    <location>
        <begin position="458"/>
        <end position="481"/>
    </location>
</feature>
<feature type="domain" description="Major facilitator superfamily (MFS) profile" evidence="10">
    <location>
        <begin position="139"/>
        <end position="581"/>
    </location>
</feature>
<evidence type="ECO:0000256" key="4">
    <source>
        <dbReference type="ARBA" id="ARBA00022692"/>
    </source>
</evidence>
<sequence length="601" mass="62224">MNAPACVPAAGSTSRADHLTRSILQGIHRPRISNSGLQRGFTCARLDRSGTLGFRASRRLRDPCRSPPSPAWAARITQHAMTGPTIRIRSPARSPHGLPRAMPEPPRQAFDVETAPLVPRRPDAPKPLPDPDWAFASLLFLFPALGGFLFGYDIGASSGAIVSMTSPTLSGTDWYALSPLLTGLVVSSSLGGALLGSAAAFVVGDRLGRRGELLLAAGLYAGGAAGGALAPSLGAVLAARALFGLGIGFAMHAAPAYIAETSPARARGLFISLKEAVVVLGILAGYAASYAWVDASGGWRWMLGAATAPAAALAAGMAWLPESPRWLLLSGAGRGAAAAALHRTQGRNASAASVAVELAGMQAATEAESPRAGADPLGLRELARPRYRRPLAIGAGLMLFQQVTGQPSVLYYAASIFQAAGFQSSGQATGVSLGLGLFKLVMTGVAVATVDRLGRRPLLLWGVSGLVGALLCLALASGGALPIDPGLVAWTNLAALLVYVGCYQVSFGPISWLIVSEIFPLKVRGQAMALATLTNFSSNFAVSLALPSVRESIGPSATYLVFAVVGVASLVTIYNIVPETKGKTLEEIEALWMEPDVQRPL</sequence>
<dbReference type="InterPro" id="IPR036259">
    <property type="entry name" value="MFS_trans_sf"/>
</dbReference>
<evidence type="ECO:0000256" key="6">
    <source>
        <dbReference type="ARBA" id="ARBA00023136"/>
    </source>
</evidence>
<dbReference type="PROSITE" id="PS00217">
    <property type="entry name" value="SUGAR_TRANSPORT_2"/>
    <property type="match status" value="1"/>
</dbReference>
<dbReference type="EMBL" id="GDKF01008951">
    <property type="protein sequence ID" value="JAT69671.1"/>
    <property type="molecule type" value="Transcribed_RNA"/>
</dbReference>
<evidence type="ECO:0000256" key="1">
    <source>
        <dbReference type="ARBA" id="ARBA00004141"/>
    </source>
</evidence>
<feature type="transmembrane region" description="Helical" evidence="9">
    <location>
        <begin position="133"/>
        <end position="154"/>
    </location>
</feature>
<protein>
    <recommendedName>
        <fullName evidence="10">Major facilitator superfamily (MFS) profile domain-containing protein</fullName>
    </recommendedName>
</protein>
<gene>
    <name evidence="11" type="ORF">g.2654</name>
</gene>
<dbReference type="AlphaFoldDB" id="A0A1D1ZS46"/>
<reference evidence="11" key="1">
    <citation type="submission" date="2015-08" db="EMBL/GenBank/DDBJ databases">
        <authorList>
            <person name="Babu N.S."/>
            <person name="Beckwith C.J."/>
            <person name="Beseler K.G."/>
            <person name="Brison A."/>
            <person name="Carone J.V."/>
            <person name="Caskin T.P."/>
            <person name="Diamond M."/>
            <person name="Durham M.E."/>
            <person name="Foxe J.M."/>
            <person name="Go M."/>
            <person name="Henderson B.A."/>
            <person name="Jones I.B."/>
            <person name="McGettigan J.A."/>
            <person name="Micheletti S.J."/>
            <person name="Nasrallah M.E."/>
            <person name="Ortiz D."/>
            <person name="Piller C.R."/>
            <person name="Privatt S.R."/>
            <person name="Schneider S.L."/>
            <person name="Sharp S."/>
            <person name="Smith T.C."/>
            <person name="Stanton J.D."/>
            <person name="Ullery H.E."/>
            <person name="Wilson R.J."/>
            <person name="Serrano M.G."/>
            <person name="Buck G."/>
            <person name="Lee V."/>
            <person name="Wang Y."/>
            <person name="Carvalho R."/>
            <person name="Voegtly L."/>
            <person name="Shi R."/>
            <person name="Duckworth R."/>
            <person name="Johnson A."/>
            <person name="Loviza R."/>
            <person name="Walstead R."/>
            <person name="Shah Z."/>
            <person name="Kiflezghi M."/>
            <person name="Wade K."/>
            <person name="Ball S.L."/>
            <person name="Bradley K.W."/>
            <person name="Asai D.J."/>
            <person name="Bowman C.A."/>
            <person name="Russell D.A."/>
            <person name="Pope W.H."/>
            <person name="Jacobs-Sera D."/>
            <person name="Hendrix R.W."/>
            <person name="Hatfull G.F."/>
        </authorList>
    </citation>
    <scope>NUCLEOTIDE SEQUENCE</scope>
</reference>
<dbReference type="PANTHER" id="PTHR48023">
    <property type="entry name" value="D-XYLOSE-PROTON SYMPORTER-LIKE 2"/>
    <property type="match status" value="1"/>
</dbReference>
<dbReference type="FunFam" id="1.20.1250.20:FF:000118">
    <property type="entry name" value="D-xylose-proton symporter-like 3, chloroplastic"/>
    <property type="match status" value="1"/>
</dbReference>
<evidence type="ECO:0000256" key="5">
    <source>
        <dbReference type="ARBA" id="ARBA00022989"/>
    </source>
</evidence>
<dbReference type="GO" id="GO:0005737">
    <property type="term" value="C:cytoplasm"/>
    <property type="evidence" value="ECO:0007669"/>
    <property type="project" value="UniProtKB-ARBA"/>
</dbReference>
<keyword evidence="5 9" id="KW-1133">Transmembrane helix</keyword>